<dbReference type="Pfam" id="PF22640">
    <property type="entry name" value="ManC_GMP_beta-helix"/>
    <property type="match status" value="1"/>
</dbReference>
<dbReference type="SUPFAM" id="SSF53448">
    <property type="entry name" value="Nucleotide-diphospho-sugar transferases"/>
    <property type="match status" value="1"/>
</dbReference>
<evidence type="ECO:0000256" key="2">
    <source>
        <dbReference type="ARBA" id="ARBA00012387"/>
    </source>
</evidence>
<dbReference type="GO" id="GO:0004475">
    <property type="term" value="F:mannose-1-phosphate guanylyltransferase (GTP) activity"/>
    <property type="evidence" value="ECO:0007669"/>
    <property type="project" value="UniProtKB-EC"/>
</dbReference>
<feature type="domain" description="MannoseP isomerase/GMP-like beta-helix" evidence="10">
    <location>
        <begin position="344"/>
        <end position="393"/>
    </location>
</feature>
<evidence type="ECO:0000256" key="4">
    <source>
        <dbReference type="ARBA" id="ARBA00022695"/>
    </source>
</evidence>
<evidence type="ECO:0000256" key="6">
    <source>
        <dbReference type="ARBA" id="ARBA00023134"/>
    </source>
</evidence>
<evidence type="ECO:0000256" key="1">
    <source>
        <dbReference type="ARBA" id="ARBA00006115"/>
    </source>
</evidence>
<dbReference type="EMBL" id="FMHZ01000002">
    <property type="protein sequence ID" value="SCL54334.1"/>
    <property type="molecule type" value="Genomic_DNA"/>
</dbReference>
<comment type="similarity">
    <text evidence="1">Belongs to the mannose-6-phosphate isomerase type 2 family.</text>
</comment>
<feature type="domain" description="Nucleotidyl transferase" evidence="9">
    <location>
        <begin position="43"/>
        <end position="325"/>
    </location>
</feature>
<dbReference type="InterPro" id="IPR005835">
    <property type="entry name" value="NTP_transferase_dom"/>
</dbReference>
<dbReference type="Pfam" id="PF00483">
    <property type="entry name" value="NTP_transferase"/>
    <property type="match status" value="1"/>
</dbReference>
<dbReference type="GO" id="GO:0005525">
    <property type="term" value="F:GTP binding"/>
    <property type="evidence" value="ECO:0007669"/>
    <property type="project" value="UniProtKB-KW"/>
</dbReference>
<reference evidence="12" key="1">
    <citation type="submission" date="2016-06" db="EMBL/GenBank/DDBJ databases">
        <authorList>
            <person name="Varghese N."/>
            <person name="Submissions Spin"/>
        </authorList>
    </citation>
    <scope>NUCLEOTIDE SEQUENCE [LARGE SCALE GENOMIC DNA]</scope>
    <source>
        <strain evidence="12">DSM 43903</strain>
    </source>
</reference>
<dbReference type="Gene3D" id="3.90.550.10">
    <property type="entry name" value="Spore Coat Polysaccharide Biosynthesis Protein SpsA, Chain A"/>
    <property type="match status" value="1"/>
</dbReference>
<feature type="region of interest" description="Disordered" evidence="8">
    <location>
        <begin position="1"/>
        <end position="31"/>
    </location>
</feature>
<dbReference type="SUPFAM" id="SSF159283">
    <property type="entry name" value="Guanosine diphospho-D-mannose pyrophosphorylase/mannose-6-phosphate isomerase linker domain"/>
    <property type="match status" value="1"/>
</dbReference>
<dbReference type="PANTHER" id="PTHR46390:SF1">
    <property type="entry name" value="MANNOSE-1-PHOSPHATE GUANYLYLTRANSFERASE"/>
    <property type="match status" value="1"/>
</dbReference>
<evidence type="ECO:0000256" key="5">
    <source>
        <dbReference type="ARBA" id="ARBA00022741"/>
    </source>
</evidence>
<dbReference type="AlphaFoldDB" id="A0A1C6UK58"/>
<keyword evidence="3 11" id="KW-0808">Transferase</keyword>
<dbReference type="PANTHER" id="PTHR46390">
    <property type="entry name" value="MANNOSE-1-PHOSPHATE GUANYLYLTRANSFERASE"/>
    <property type="match status" value="1"/>
</dbReference>
<dbReference type="Proteomes" id="UP000199001">
    <property type="component" value="Unassembled WGS sequence"/>
</dbReference>
<organism evidence="11 12">
    <name type="scientific">Micromonospora citrea</name>
    <dbReference type="NCBI Taxonomy" id="47855"/>
    <lineage>
        <taxon>Bacteria</taxon>
        <taxon>Bacillati</taxon>
        <taxon>Actinomycetota</taxon>
        <taxon>Actinomycetes</taxon>
        <taxon>Micromonosporales</taxon>
        <taxon>Micromonosporaceae</taxon>
        <taxon>Micromonospora</taxon>
    </lineage>
</organism>
<dbReference type="InterPro" id="IPR051161">
    <property type="entry name" value="Mannose-6P_isomerase_type2"/>
</dbReference>
<proteinExistence type="inferred from homology"/>
<dbReference type="InterPro" id="IPR049577">
    <property type="entry name" value="GMPP_N"/>
</dbReference>
<comment type="catalytic activity">
    <reaction evidence="7">
        <text>alpha-D-mannose 1-phosphate + GTP + H(+) = GDP-alpha-D-mannose + diphosphate</text>
        <dbReference type="Rhea" id="RHEA:15229"/>
        <dbReference type="ChEBI" id="CHEBI:15378"/>
        <dbReference type="ChEBI" id="CHEBI:33019"/>
        <dbReference type="ChEBI" id="CHEBI:37565"/>
        <dbReference type="ChEBI" id="CHEBI:57527"/>
        <dbReference type="ChEBI" id="CHEBI:58409"/>
        <dbReference type="EC" id="2.7.7.13"/>
    </reaction>
</comment>
<accession>A0A1C6UK58</accession>
<keyword evidence="12" id="KW-1185">Reference proteome</keyword>
<dbReference type="FunFam" id="3.90.550.10:FF:000046">
    <property type="entry name" value="Mannose-1-phosphate guanylyltransferase (GDP)"/>
    <property type="match status" value="1"/>
</dbReference>
<dbReference type="InterPro" id="IPR054566">
    <property type="entry name" value="ManC/GMP-like_b-helix"/>
</dbReference>
<keyword evidence="5" id="KW-0547">Nucleotide-binding</keyword>
<evidence type="ECO:0000256" key="8">
    <source>
        <dbReference type="SAM" id="MobiDB-lite"/>
    </source>
</evidence>
<evidence type="ECO:0000256" key="3">
    <source>
        <dbReference type="ARBA" id="ARBA00022679"/>
    </source>
</evidence>
<evidence type="ECO:0000313" key="12">
    <source>
        <dbReference type="Proteomes" id="UP000199001"/>
    </source>
</evidence>
<evidence type="ECO:0000313" key="11">
    <source>
        <dbReference type="EMBL" id="SCL54334.1"/>
    </source>
</evidence>
<dbReference type="InterPro" id="IPR029044">
    <property type="entry name" value="Nucleotide-diphossugar_trans"/>
</dbReference>
<keyword evidence="6" id="KW-0342">GTP-binding</keyword>
<keyword evidence="4 11" id="KW-0548">Nucleotidyltransferase</keyword>
<protein>
    <recommendedName>
        <fullName evidence="2">mannose-1-phosphate guanylyltransferase</fullName>
        <ecNumber evidence="2">2.7.7.13</ecNumber>
    </recommendedName>
</protein>
<evidence type="ECO:0000256" key="7">
    <source>
        <dbReference type="ARBA" id="ARBA00047343"/>
    </source>
</evidence>
<evidence type="ECO:0000259" key="10">
    <source>
        <dbReference type="Pfam" id="PF22640"/>
    </source>
</evidence>
<sequence length="402" mass="42375">MGVQRRGAHRGLEPGPRLTSERRGGNPASGRAGFGHDVLMLYAVIPAGGSGTRLWPLSRAGHPKFLHPLTGSAASLLQATVERLGPLTTAERTLVVTGTAHAAAVARQLTGLPEENILVEPSPRDSCAAIALAAAVIARRDPEAVMGSFAADHLIGDPQRWREVVQEAVRGAERGLLMTVGITPTRAETGYGYLQTGDPVDGGPLRPVAEFKEKPSADVAEAYLRSGRHLWNASMFVWRVDVFLAELARQQPALHAGIAAIAEAWGTEAQDDVLGTVWPTLPKISVDYAVMEGAATAGRVATVPGDFGWNDVGDFHTLGEVLPADADGNVVLGADAKPGVLLRDSSGLVVVPHSGRLVAAVGVHDLIVVDTPDALLVCPRDRAQDVKKIVDELKERGEEGLV</sequence>
<dbReference type="EC" id="2.7.7.13" evidence="2"/>
<dbReference type="STRING" id="47855.GA0070606_2265"/>
<evidence type="ECO:0000259" key="9">
    <source>
        <dbReference type="Pfam" id="PF00483"/>
    </source>
</evidence>
<name>A0A1C6UK58_9ACTN</name>
<dbReference type="CDD" id="cd02509">
    <property type="entry name" value="GDP-M1P_Guanylyltransferase"/>
    <property type="match status" value="1"/>
</dbReference>
<gene>
    <name evidence="11" type="ORF">GA0070606_2265</name>
</gene>
<dbReference type="GO" id="GO:0009298">
    <property type="term" value="P:GDP-mannose biosynthetic process"/>
    <property type="evidence" value="ECO:0007669"/>
    <property type="project" value="TreeGrafter"/>
</dbReference>